<dbReference type="Pfam" id="PF00893">
    <property type="entry name" value="Multi_Drug_Res"/>
    <property type="match status" value="1"/>
</dbReference>
<gene>
    <name evidence="9" type="ORF">HNQ45_001202</name>
</gene>
<dbReference type="InterPro" id="IPR037185">
    <property type="entry name" value="EmrE-like"/>
</dbReference>
<proteinExistence type="inferred from homology"/>
<dbReference type="GO" id="GO:0022857">
    <property type="term" value="F:transmembrane transporter activity"/>
    <property type="evidence" value="ECO:0007669"/>
    <property type="project" value="InterPro"/>
</dbReference>
<keyword evidence="10" id="KW-1185">Reference proteome</keyword>
<keyword evidence="4 7" id="KW-0812">Transmembrane</keyword>
<evidence type="ECO:0000256" key="6">
    <source>
        <dbReference type="ARBA" id="ARBA00023136"/>
    </source>
</evidence>
<feature type="transmembrane region" description="Helical" evidence="8">
    <location>
        <begin position="56"/>
        <end position="77"/>
    </location>
</feature>
<evidence type="ECO:0000256" key="5">
    <source>
        <dbReference type="ARBA" id="ARBA00022989"/>
    </source>
</evidence>
<name>A0A9Q2CZS7_9STAP</name>
<dbReference type="GO" id="GO:0005886">
    <property type="term" value="C:plasma membrane"/>
    <property type="evidence" value="ECO:0007669"/>
    <property type="project" value="UniProtKB-SubCell"/>
</dbReference>
<sequence>MGWIYVFLAAILELVGVIGLNGFSQKKSVKNFILFFGGFGGAFVSLYQAFNYLPVSIAYAVWIGIGTAAAVIVNMVFYGESKSIGRIVSLVIIIIGVVGLKAVS</sequence>
<keyword evidence="6 8" id="KW-0472">Membrane</keyword>
<dbReference type="Proteomes" id="UP000579136">
    <property type="component" value="Unassembled WGS sequence"/>
</dbReference>
<organism evidence="9 10">
    <name type="scientific">Nosocomiicoccus ampullae</name>
    <dbReference type="NCBI Taxonomy" id="489910"/>
    <lineage>
        <taxon>Bacteria</taxon>
        <taxon>Bacillati</taxon>
        <taxon>Bacillota</taxon>
        <taxon>Bacilli</taxon>
        <taxon>Bacillales</taxon>
        <taxon>Staphylococcaceae</taxon>
        <taxon>Nosocomiicoccus</taxon>
    </lineage>
</organism>
<dbReference type="InterPro" id="IPR000390">
    <property type="entry name" value="Small_drug/metabolite_transptr"/>
</dbReference>
<dbReference type="RefSeq" id="WP_183674576.1">
    <property type="nucleotide sequence ID" value="NZ_CBCRYX010000005.1"/>
</dbReference>
<protein>
    <submittedName>
        <fullName evidence="9">Paired small multidrug resistance pump</fullName>
    </submittedName>
</protein>
<accession>A0A9Q2CZS7</accession>
<dbReference type="SUPFAM" id="SSF103481">
    <property type="entry name" value="Multidrug resistance efflux transporter EmrE"/>
    <property type="match status" value="1"/>
</dbReference>
<dbReference type="AlphaFoldDB" id="A0A9Q2CZS7"/>
<evidence type="ECO:0000256" key="4">
    <source>
        <dbReference type="ARBA" id="ARBA00022692"/>
    </source>
</evidence>
<dbReference type="Gene3D" id="1.10.3730.20">
    <property type="match status" value="1"/>
</dbReference>
<evidence type="ECO:0000256" key="1">
    <source>
        <dbReference type="ARBA" id="ARBA00004651"/>
    </source>
</evidence>
<keyword evidence="3" id="KW-1003">Cell membrane</keyword>
<keyword evidence="5 8" id="KW-1133">Transmembrane helix</keyword>
<feature type="transmembrane region" description="Helical" evidence="8">
    <location>
        <begin position="31"/>
        <end position="50"/>
    </location>
</feature>
<evidence type="ECO:0000313" key="10">
    <source>
        <dbReference type="Proteomes" id="UP000579136"/>
    </source>
</evidence>
<reference evidence="9 10" key="1">
    <citation type="submission" date="2020-08" db="EMBL/GenBank/DDBJ databases">
        <title>Genomic Encyclopedia of Type Strains, Phase IV (KMG-IV): sequencing the most valuable type-strain genomes for metagenomic binning, comparative biology and taxonomic classification.</title>
        <authorList>
            <person name="Goeker M."/>
        </authorList>
    </citation>
    <scope>NUCLEOTIDE SEQUENCE [LARGE SCALE GENOMIC DNA]</scope>
    <source>
        <strain evidence="9 10">DSM 19163</strain>
    </source>
</reference>
<feature type="transmembrane region" description="Helical" evidence="8">
    <location>
        <begin position="6"/>
        <end position="24"/>
    </location>
</feature>
<evidence type="ECO:0000256" key="8">
    <source>
        <dbReference type="SAM" id="Phobius"/>
    </source>
</evidence>
<evidence type="ECO:0000256" key="7">
    <source>
        <dbReference type="RuleBase" id="RU003942"/>
    </source>
</evidence>
<dbReference type="PANTHER" id="PTHR30561:SF0">
    <property type="entry name" value="GUANIDINIUM EXPORTER"/>
    <property type="match status" value="1"/>
</dbReference>
<feature type="transmembrane region" description="Helical" evidence="8">
    <location>
        <begin position="84"/>
        <end position="103"/>
    </location>
</feature>
<comment type="similarity">
    <text evidence="7">Belongs to the drug/metabolite transporter (DMT) superfamily. Small multidrug resistance (SMR) (TC 2.A.7.1) family.</text>
</comment>
<comment type="subcellular location">
    <subcellularLocation>
        <location evidence="1 7">Cell membrane</location>
        <topology evidence="1 7">Multi-pass membrane protein</topology>
    </subcellularLocation>
</comment>
<evidence type="ECO:0000256" key="3">
    <source>
        <dbReference type="ARBA" id="ARBA00022475"/>
    </source>
</evidence>
<evidence type="ECO:0000256" key="2">
    <source>
        <dbReference type="ARBA" id="ARBA00022448"/>
    </source>
</evidence>
<evidence type="ECO:0000313" key="9">
    <source>
        <dbReference type="EMBL" id="MBB5176315.1"/>
    </source>
</evidence>
<dbReference type="PANTHER" id="PTHR30561">
    <property type="entry name" value="SMR FAMILY PROTON-DEPENDENT DRUG EFFLUX TRANSPORTER SUGE"/>
    <property type="match status" value="1"/>
</dbReference>
<dbReference type="EMBL" id="JACHHF010000006">
    <property type="protein sequence ID" value="MBB5176315.1"/>
    <property type="molecule type" value="Genomic_DNA"/>
</dbReference>
<keyword evidence="2" id="KW-0813">Transport</keyword>
<dbReference type="InterPro" id="IPR045324">
    <property type="entry name" value="Small_multidrug_res"/>
</dbReference>
<comment type="caution">
    <text evidence="9">The sequence shown here is derived from an EMBL/GenBank/DDBJ whole genome shotgun (WGS) entry which is preliminary data.</text>
</comment>